<dbReference type="EMBL" id="LCDD01000035">
    <property type="protein sequence ID" value="KKS45536.1"/>
    <property type="molecule type" value="Genomic_DNA"/>
</dbReference>
<keyword evidence="8" id="KW-0378">Hydrolase</keyword>
<evidence type="ECO:0000256" key="16">
    <source>
        <dbReference type="PROSITE-ProRule" id="PRU00391"/>
    </source>
</evidence>
<evidence type="ECO:0000256" key="6">
    <source>
        <dbReference type="ARBA" id="ARBA00022763"/>
    </source>
</evidence>
<keyword evidence="7 16" id="KW-0863">Zinc-finger</keyword>
<accession>A0A0G1BGS9</accession>
<evidence type="ECO:0000256" key="15">
    <source>
        <dbReference type="ARBA" id="ARBA00044632"/>
    </source>
</evidence>
<dbReference type="Pfam" id="PF01149">
    <property type="entry name" value="Fapy_DNA_glyco"/>
    <property type="match status" value="1"/>
</dbReference>
<comment type="caution">
    <text evidence="19">The sequence shown here is derived from an EMBL/GenBank/DDBJ whole genome shotgun (WGS) entry which is preliminary data.</text>
</comment>
<dbReference type="SUPFAM" id="SSF81624">
    <property type="entry name" value="N-terminal domain of MutM-like DNA repair proteins"/>
    <property type="match status" value="1"/>
</dbReference>
<dbReference type="InterPro" id="IPR010663">
    <property type="entry name" value="Znf_FPG/IleRS"/>
</dbReference>
<keyword evidence="11" id="KW-0234">DNA repair</keyword>
<dbReference type="Gene3D" id="3.20.190.10">
    <property type="entry name" value="MutM-like, N-terminal"/>
    <property type="match status" value="1"/>
</dbReference>
<dbReference type="SUPFAM" id="SSF57716">
    <property type="entry name" value="Glucocorticoid receptor-like (DNA-binding domain)"/>
    <property type="match status" value="1"/>
</dbReference>
<evidence type="ECO:0000313" key="19">
    <source>
        <dbReference type="EMBL" id="KKS45536.1"/>
    </source>
</evidence>
<evidence type="ECO:0000259" key="17">
    <source>
        <dbReference type="PROSITE" id="PS51066"/>
    </source>
</evidence>
<keyword evidence="10" id="KW-0238">DNA-binding</keyword>
<keyword evidence="5" id="KW-0479">Metal-binding</keyword>
<evidence type="ECO:0000256" key="10">
    <source>
        <dbReference type="ARBA" id="ARBA00023125"/>
    </source>
</evidence>
<evidence type="ECO:0000256" key="8">
    <source>
        <dbReference type="ARBA" id="ARBA00022801"/>
    </source>
</evidence>
<sequence>MPELPEVETIRLQLKPLLIGQSIFKTTVYKEKSFQGKPKQLTGARITGLARYAKILIIETDKGLSLAVHLKMTGQLIYKRQIEKANLPDKYTRVMIQLKDGSRLFFNDIRRFGWMRIVKNIKDITANLGPDPFKLTASQFHKILAQSAKPIKLFLMDQEKLAGVGNIYANEALFLAKIHPLVKADKVTGEKSDGLFKFLLLVLKKGIKYGGSSDNDYLNAFGEKGEMQEHLLVYGRKDKPCPNDCGDKIKRIVIGGRGSFFCPNCQKYKR</sequence>
<comment type="similarity">
    <text evidence="3">Belongs to the FPG family.</text>
</comment>
<keyword evidence="12" id="KW-0456">Lyase</keyword>
<evidence type="ECO:0000256" key="3">
    <source>
        <dbReference type="ARBA" id="ARBA00009409"/>
    </source>
</evidence>
<evidence type="ECO:0000256" key="12">
    <source>
        <dbReference type="ARBA" id="ARBA00023239"/>
    </source>
</evidence>
<dbReference type="GO" id="GO:0008270">
    <property type="term" value="F:zinc ion binding"/>
    <property type="evidence" value="ECO:0007669"/>
    <property type="project" value="UniProtKB-KW"/>
</dbReference>
<dbReference type="PROSITE" id="PS51068">
    <property type="entry name" value="FPG_CAT"/>
    <property type="match status" value="1"/>
</dbReference>
<keyword evidence="9" id="KW-0862">Zinc</keyword>
<proteinExistence type="inferred from homology"/>
<dbReference type="PANTHER" id="PTHR22993">
    <property type="entry name" value="FORMAMIDOPYRIMIDINE-DNA GLYCOSYLASE"/>
    <property type="match status" value="1"/>
</dbReference>
<evidence type="ECO:0000313" key="20">
    <source>
        <dbReference type="Proteomes" id="UP000034320"/>
    </source>
</evidence>
<dbReference type="PATRIC" id="fig|1618442.3.peg.1183"/>
<organism evidence="19 20">
    <name type="scientific">Candidatus Gottesmanbacteria bacterium GW2011_GWA2_42_18</name>
    <dbReference type="NCBI Taxonomy" id="1618442"/>
    <lineage>
        <taxon>Bacteria</taxon>
        <taxon>Candidatus Gottesmaniibacteriota</taxon>
    </lineage>
</organism>
<gene>
    <name evidence="19" type="ORF">UV09_C0035G0012</name>
</gene>
<dbReference type="CDD" id="cd08966">
    <property type="entry name" value="EcFpg-like_N"/>
    <property type="match status" value="1"/>
</dbReference>
<evidence type="ECO:0000256" key="5">
    <source>
        <dbReference type="ARBA" id="ARBA00022723"/>
    </source>
</evidence>
<dbReference type="NCBIfam" id="NF002211">
    <property type="entry name" value="PRK01103.1"/>
    <property type="match status" value="1"/>
</dbReference>
<evidence type="ECO:0000256" key="11">
    <source>
        <dbReference type="ARBA" id="ARBA00023204"/>
    </source>
</evidence>
<dbReference type="NCBIfam" id="TIGR00577">
    <property type="entry name" value="fpg"/>
    <property type="match status" value="1"/>
</dbReference>
<evidence type="ECO:0000256" key="7">
    <source>
        <dbReference type="ARBA" id="ARBA00022771"/>
    </source>
</evidence>
<dbReference type="FunFam" id="1.10.8.50:FF:000003">
    <property type="entry name" value="Formamidopyrimidine-DNA glycosylase"/>
    <property type="match status" value="1"/>
</dbReference>
<dbReference type="GO" id="GO:0034039">
    <property type="term" value="F:8-oxo-7,8-dihydroguanine DNA N-glycosylase activity"/>
    <property type="evidence" value="ECO:0007669"/>
    <property type="project" value="TreeGrafter"/>
</dbReference>
<dbReference type="GO" id="GO:0006284">
    <property type="term" value="P:base-excision repair"/>
    <property type="evidence" value="ECO:0007669"/>
    <property type="project" value="InterPro"/>
</dbReference>
<dbReference type="InterPro" id="IPR012319">
    <property type="entry name" value="FPG_cat"/>
</dbReference>
<feature type="domain" description="FPG-type" evidence="17">
    <location>
        <begin position="232"/>
        <end position="267"/>
    </location>
</feature>
<protein>
    <submittedName>
        <fullName evidence="19">Formamidopyrimidine-DNA glycosylase</fullName>
    </submittedName>
</protein>
<evidence type="ECO:0000256" key="9">
    <source>
        <dbReference type="ARBA" id="ARBA00022833"/>
    </source>
</evidence>
<keyword evidence="14" id="KW-0326">Glycosidase</keyword>
<evidence type="ECO:0000256" key="14">
    <source>
        <dbReference type="ARBA" id="ARBA00023295"/>
    </source>
</evidence>
<dbReference type="SMART" id="SM00898">
    <property type="entry name" value="Fapy_DNA_glyco"/>
    <property type="match status" value="1"/>
</dbReference>
<dbReference type="SMART" id="SM01232">
    <property type="entry name" value="H2TH"/>
    <property type="match status" value="1"/>
</dbReference>
<dbReference type="InterPro" id="IPR000214">
    <property type="entry name" value="Znf_DNA_glyclase/AP_lyase"/>
</dbReference>
<dbReference type="GO" id="GO:0003684">
    <property type="term" value="F:damaged DNA binding"/>
    <property type="evidence" value="ECO:0007669"/>
    <property type="project" value="InterPro"/>
</dbReference>
<dbReference type="PROSITE" id="PS51066">
    <property type="entry name" value="ZF_FPG_2"/>
    <property type="match status" value="1"/>
</dbReference>
<dbReference type="AlphaFoldDB" id="A0A0G1BGS9"/>
<name>A0A0G1BGS9_9BACT</name>
<evidence type="ECO:0000256" key="13">
    <source>
        <dbReference type="ARBA" id="ARBA00023268"/>
    </source>
</evidence>
<comment type="catalytic activity">
    <reaction evidence="1">
        <text>Hydrolysis of DNA containing ring-opened 7-methylguanine residues, releasing 2,6-diamino-4-hydroxy-5-(N-methyl)formamidopyrimidine.</text>
        <dbReference type="EC" id="3.2.2.23"/>
    </reaction>
</comment>
<feature type="domain" description="Formamidopyrimidine-DNA glycosylase catalytic" evidence="18">
    <location>
        <begin position="2"/>
        <end position="113"/>
    </location>
</feature>
<comment type="cofactor">
    <cofactor evidence="2">
        <name>Zn(2+)</name>
        <dbReference type="ChEBI" id="CHEBI:29105"/>
    </cofactor>
</comment>
<dbReference type="PANTHER" id="PTHR22993:SF9">
    <property type="entry name" value="FORMAMIDOPYRIMIDINE-DNA GLYCOSYLASE"/>
    <property type="match status" value="1"/>
</dbReference>
<dbReference type="Proteomes" id="UP000034320">
    <property type="component" value="Unassembled WGS sequence"/>
</dbReference>
<dbReference type="Pfam" id="PF06827">
    <property type="entry name" value="zf-FPG_IleRS"/>
    <property type="match status" value="1"/>
</dbReference>
<keyword evidence="13" id="KW-0511">Multifunctional enzyme</keyword>
<dbReference type="SUPFAM" id="SSF46946">
    <property type="entry name" value="S13-like H2TH domain"/>
    <property type="match status" value="1"/>
</dbReference>
<evidence type="ECO:0000256" key="2">
    <source>
        <dbReference type="ARBA" id="ARBA00001947"/>
    </source>
</evidence>
<dbReference type="Gene3D" id="1.10.8.50">
    <property type="match status" value="1"/>
</dbReference>
<dbReference type="PROSITE" id="PS01242">
    <property type="entry name" value="ZF_FPG_1"/>
    <property type="match status" value="1"/>
</dbReference>
<comment type="subunit">
    <text evidence="4">Monomer.</text>
</comment>
<keyword evidence="6" id="KW-0227">DNA damage</keyword>
<dbReference type="InterPro" id="IPR015886">
    <property type="entry name" value="H2TH_FPG"/>
</dbReference>
<comment type="catalytic activity">
    <reaction evidence="15">
        <text>2'-deoxyribonucleotide-(2'-deoxyribose 5'-phosphate)-2'-deoxyribonucleotide-DNA = a 3'-end 2'-deoxyribonucleotide-(2,3-dehydro-2,3-deoxyribose 5'-phosphate)-DNA + a 5'-end 5'-phospho-2'-deoxyribonucleoside-DNA + H(+)</text>
        <dbReference type="Rhea" id="RHEA:66592"/>
        <dbReference type="Rhea" id="RHEA-COMP:13180"/>
        <dbReference type="Rhea" id="RHEA-COMP:16897"/>
        <dbReference type="Rhea" id="RHEA-COMP:17067"/>
        <dbReference type="ChEBI" id="CHEBI:15378"/>
        <dbReference type="ChEBI" id="CHEBI:136412"/>
        <dbReference type="ChEBI" id="CHEBI:157695"/>
        <dbReference type="ChEBI" id="CHEBI:167181"/>
        <dbReference type="EC" id="4.2.99.18"/>
    </reaction>
</comment>
<evidence type="ECO:0000256" key="1">
    <source>
        <dbReference type="ARBA" id="ARBA00001668"/>
    </source>
</evidence>
<dbReference type="Pfam" id="PF06831">
    <property type="entry name" value="H2TH"/>
    <property type="match status" value="1"/>
</dbReference>
<dbReference type="InterPro" id="IPR015887">
    <property type="entry name" value="DNA_glyclase_Znf_dom_DNA_BS"/>
</dbReference>
<dbReference type="InterPro" id="IPR020629">
    <property type="entry name" value="FPG_Glyclase"/>
</dbReference>
<evidence type="ECO:0000259" key="18">
    <source>
        <dbReference type="PROSITE" id="PS51068"/>
    </source>
</evidence>
<dbReference type="GO" id="GO:0140078">
    <property type="term" value="F:class I DNA-(apurinic or apyrimidinic site) endonuclease activity"/>
    <property type="evidence" value="ECO:0007669"/>
    <property type="project" value="UniProtKB-EC"/>
</dbReference>
<evidence type="ECO:0000256" key="4">
    <source>
        <dbReference type="ARBA" id="ARBA00011245"/>
    </source>
</evidence>
<dbReference type="InterPro" id="IPR010979">
    <property type="entry name" value="Ribosomal_uS13-like_H2TH"/>
</dbReference>
<reference evidence="19 20" key="1">
    <citation type="journal article" date="2015" name="Nature">
        <title>rRNA introns, odd ribosomes, and small enigmatic genomes across a large radiation of phyla.</title>
        <authorList>
            <person name="Brown C.T."/>
            <person name="Hug L.A."/>
            <person name="Thomas B.C."/>
            <person name="Sharon I."/>
            <person name="Castelle C.J."/>
            <person name="Singh A."/>
            <person name="Wilkins M.J."/>
            <person name="Williams K.H."/>
            <person name="Banfield J.F."/>
        </authorList>
    </citation>
    <scope>NUCLEOTIDE SEQUENCE [LARGE SCALE GENOMIC DNA]</scope>
</reference>
<dbReference type="InterPro" id="IPR035937">
    <property type="entry name" value="FPG_N"/>
</dbReference>